<feature type="region of interest" description="Disordered" evidence="1">
    <location>
        <begin position="28"/>
        <end position="100"/>
    </location>
</feature>
<dbReference type="PROSITE" id="PS51257">
    <property type="entry name" value="PROKAR_LIPOPROTEIN"/>
    <property type="match status" value="1"/>
</dbReference>
<comment type="caution">
    <text evidence="4">The sequence shown here is derived from an EMBL/GenBank/DDBJ whole genome shotgun (WGS) entry which is preliminary data.</text>
</comment>
<dbReference type="InterPro" id="IPR039561">
    <property type="entry name" value="Peptidase_M15C"/>
</dbReference>
<dbReference type="SUPFAM" id="SSF55166">
    <property type="entry name" value="Hedgehog/DD-peptidase"/>
    <property type="match status" value="1"/>
</dbReference>
<dbReference type="Proteomes" id="UP001589610">
    <property type="component" value="Unassembled WGS sequence"/>
</dbReference>
<feature type="signal peptide" evidence="2">
    <location>
        <begin position="1"/>
        <end position="30"/>
    </location>
</feature>
<dbReference type="EMBL" id="JBHMBS010000006">
    <property type="protein sequence ID" value="MFB9676672.1"/>
    <property type="molecule type" value="Genomic_DNA"/>
</dbReference>
<feature type="chain" id="PRO_5047498847" evidence="2">
    <location>
        <begin position="31"/>
        <end position="281"/>
    </location>
</feature>
<evidence type="ECO:0000313" key="5">
    <source>
        <dbReference type="Proteomes" id="UP001589610"/>
    </source>
</evidence>
<dbReference type="Pfam" id="PF13539">
    <property type="entry name" value="Peptidase_M15_4"/>
    <property type="match status" value="1"/>
</dbReference>
<feature type="domain" description="Peptidase M15C" evidence="3">
    <location>
        <begin position="198"/>
        <end position="277"/>
    </location>
</feature>
<keyword evidence="5" id="KW-1185">Reference proteome</keyword>
<name>A0ABV5TC55_9ACTN</name>
<dbReference type="GO" id="GO:0016787">
    <property type="term" value="F:hydrolase activity"/>
    <property type="evidence" value="ECO:0007669"/>
    <property type="project" value="UniProtKB-KW"/>
</dbReference>
<dbReference type="Gene3D" id="3.30.1380.10">
    <property type="match status" value="1"/>
</dbReference>
<organism evidence="4 5">
    <name type="scientific">Streptosporangium vulgare</name>
    <dbReference type="NCBI Taxonomy" id="46190"/>
    <lineage>
        <taxon>Bacteria</taxon>
        <taxon>Bacillati</taxon>
        <taxon>Actinomycetota</taxon>
        <taxon>Actinomycetes</taxon>
        <taxon>Streptosporangiales</taxon>
        <taxon>Streptosporangiaceae</taxon>
        <taxon>Streptosporangium</taxon>
    </lineage>
</organism>
<gene>
    <name evidence="4" type="ORF">ACFFRH_14370</name>
</gene>
<sequence length="281" mass="30294">MSGSRFTIRTRAVLATTVGCLAAASCGTTASQPASQPAPAAPPATSAPISASSPATDVAAPEPTAPEPTTVTPTAVTPTAGPSTTVSPTPTGPPEFSAKVSRVPRERLEYSWRPGCPVPVSDLRLITMTYWGFDDKPHTGELVVNKAATDDIVSVFHRLYEWRWPIYKMRLVDAYKADDYASIDADNTSAFNCRPAEGSSSWSKHAYGLAIDINPRENPYIYTNGTGSHKNASKFFKRPVRAPGVINPGDRVVKAFQQKGWEWGGYWSGIKDYQHFSKGGN</sequence>
<evidence type="ECO:0000256" key="1">
    <source>
        <dbReference type="SAM" id="MobiDB-lite"/>
    </source>
</evidence>
<accession>A0ABV5TC55</accession>
<dbReference type="EC" id="3.4.-.-" evidence="4"/>
<evidence type="ECO:0000256" key="2">
    <source>
        <dbReference type="SAM" id="SignalP"/>
    </source>
</evidence>
<feature type="compositionally biased region" description="Low complexity" evidence="1">
    <location>
        <begin position="28"/>
        <end position="89"/>
    </location>
</feature>
<dbReference type="InterPro" id="IPR009045">
    <property type="entry name" value="Zn_M74/Hedgehog-like"/>
</dbReference>
<evidence type="ECO:0000259" key="3">
    <source>
        <dbReference type="Pfam" id="PF13539"/>
    </source>
</evidence>
<reference evidence="4 5" key="1">
    <citation type="submission" date="2024-09" db="EMBL/GenBank/DDBJ databases">
        <authorList>
            <person name="Sun Q."/>
            <person name="Mori K."/>
        </authorList>
    </citation>
    <scope>NUCLEOTIDE SEQUENCE [LARGE SCALE GENOMIC DNA]</scope>
    <source>
        <strain evidence="4 5">JCM 3028</strain>
    </source>
</reference>
<proteinExistence type="predicted"/>
<protein>
    <submittedName>
        <fullName evidence="4">M15 family metallopeptidase</fullName>
        <ecNumber evidence="4">3.4.-.-</ecNumber>
    </submittedName>
</protein>
<keyword evidence="2" id="KW-0732">Signal</keyword>
<evidence type="ECO:0000313" key="4">
    <source>
        <dbReference type="EMBL" id="MFB9676672.1"/>
    </source>
</evidence>
<keyword evidence="4" id="KW-0378">Hydrolase</keyword>
<dbReference type="RefSeq" id="WP_344748499.1">
    <property type="nucleotide sequence ID" value="NZ_BAAAWW010000161.1"/>
</dbReference>